<dbReference type="GO" id="GO:0005789">
    <property type="term" value="C:endoplasmic reticulum membrane"/>
    <property type="evidence" value="ECO:0007669"/>
    <property type="project" value="UniProtKB-SubCell"/>
</dbReference>
<feature type="transmembrane region" description="Helical" evidence="11">
    <location>
        <begin position="20"/>
        <end position="41"/>
    </location>
</feature>
<sequence>MQLESSLFYKVPSLLENKFTLAIFSTCFCLFLLIFIWVLYVKRHYSPVRTKILIVGRSGEDEYPGSGKSTLYHVLRTGKAPKFQSVTSMVPNEGTFIPRGSKTLKESNFVDFPGNERLKTELEEQVLHAKVVIYVLDLSRFETELRKEAISFYNILKLLKKRNWKIIPVLIFCNKVDLCENFDRDRVRRLLGEEILKYQRELGPSGGEDSILATNIDALFSCSQYVVFFESGSAAQGVIEPVIHFLERI</sequence>
<keyword evidence="8" id="KW-0342">GTP-binding</keyword>
<dbReference type="OrthoDB" id="41266at2759"/>
<dbReference type="Pfam" id="PF09439">
    <property type="entry name" value="SRPRB"/>
    <property type="match status" value="1"/>
</dbReference>
<dbReference type="AlphaFoldDB" id="A0A9C7Q4G5"/>
<evidence type="ECO:0000256" key="9">
    <source>
        <dbReference type="ARBA" id="ARBA00023136"/>
    </source>
</evidence>
<reference evidence="12" key="2">
    <citation type="submission" date="2022-01" db="EMBL/GenBank/DDBJ databases">
        <authorList>
            <person name="Hirooka S."/>
            <person name="Miyagishima S.Y."/>
        </authorList>
    </citation>
    <scope>NUCLEOTIDE SEQUENCE</scope>
    <source>
        <strain evidence="12">NBRC 102759</strain>
    </source>
</reference>
<dbReference type="InterPro" id="IPR027417">
    <property type="entry name" value="P-loop_NTPase"/>
</dbReference>
<evidence type="ECO:0000256" key="4">
    <source>
        <dbReference type="ARBA" id="ARBA00022692"/>
    </source>
</evidence>
<keyword evidence="10" id="KW-0675">Receptor</keyword>
<comment type="caution">
    <text evidence="12">The sequence shown here is derived from an EMBL/GenBank/DDBJ whole genome shotgun (WGS) entry which is preliminary data.</text>
</comment>
<accession>A0A9C7Q4G5</accession>
<evidence type="ECO:0000313" key="13">
    <source>
        <dbReference type="Proteomes" id="UP001061958"/>
    </source>
</evidence>
<evidence type="ECO:0000256" key="2">
    <source>
        <dbReference type="ARBA" id="ARBA00005619"/>
    </source>
</evidence>
<evidence type="ECO:0000256" key="10">
    <source>
        <dbReference type="ARBA" id="ARBA00023170"/>
    </source>
</evidence>
<evidence type="ECO:0000256" key="7">
    <source>
        <dbReference type="ARBA" id="ARBA00022989"/>
    </source>
</evidence>
<dbReference type="Proteomes" id="UP001061958">
    <property type="component" value="Unassembled WGS sequence"/>
</dbReference>
<proteinExistence type="inferred from homology"/>
<comment type="subcellular location">
    <subcellularLocation>
        <location evidence="1">Endoplasmic reticulum membrane</location>
        <topology evidence="1">Single-pass membrane protein</topology>
    </subcellularLocation>
</comment>
<dbReference type="EMBL" id="BQMJ01000071">
    <property type="protein sequence ID" value="GJQ15600.1"/>
    <property type="molecule type" value="Genomic_DNA"/>
</dbReference>
<keyword evidence="4 11" id="KW-0812">Transmembrane</keyword>
<dbReference type="GO" id="GO:0005525">
    <property type="term" value="F:GTP binding"/>
    <property type="evidence" value="ECO:0007669"/>
    <property type="project" value="UniProtKB-KW"/>
</dbReference>
<evidence type="ECO:0000256" key="1">
    <source>
        <dbReference type="ARBA" id="ARBA00004389"/>
    </source>
</evidence>
<evidence type="ECO:0000256" key="5">
    <source>
        <dbReference type="ARBA" id="ARBA00022741"/>
    </source>
</evidence>
<keyword evidence="9 11" id="KW-0472">Membrane</keyword>
<dbReference type="SUPFAM" id="SSF52540">
    <property type="entry name" value="P-loop containing nucleoside triphosphate hydrolases"/>
    <property type="match status" value="1"/>
</dbReference>
<evidence type="ECO:0000313" key="12">
    <source>
        <dbReference type="EMBL" id="GJQ15600.1"/>
    </source>
</evidence>
<evidence type="ECO:0000256" key="3">
    <source>
        <dbReference type="ARBA" id="ARBA00020256"/>
    </source>
</evidence>
<keyword evidence="5" id="KW-0547">Nucleotide-binding</keyword>
<protein>
    <recommendedName>
        <fullName evidence="3">Signal recognition particle receptor subunit beta</fullName>
    </recommendedName>
</protein>
<dbReference type="InterPro" id="IPR019009">
    <property type="entry name" value="SRP_receptor_beta_su"/>
</dbReference>
<organism evidence="12 13">
    <name type="scientific">Galdieria partita</name>
    <dbReference type="NCBI Taxonomy" id="83374"/>
    <lineage>
        <taxon>Eukaryota</taxon>
        <taxon>Rhodophyta</taxon>
        <taxon>Bangiophyceae</taxon>
        <taxon>Galdieriales</taxon>
        <taxon>Galdieriaceae</taxon>
        <taxon>Galdieria</taxon>
    </lineage>
</organism>
<comment type="similarity">
    <text evidence="2">Belongs to the SRP receptor beta subunit family.</text>
</comment>
<keyword evidence="6" id="KW-0256">Endoplasmic reticulum</keyword>
<evidence type="ECO:0000256" key="8">
    <source>
        <dbReference type="ARBA" id="ARBA00023134"/>
    </source>
</evidence>
<keyword evidence="13" id="KW-1185">Reference proteome</keyword>
<keyword evidence="7 11" id="KW-1133">Transmembrane helix</keyword>
<evidence type="ECO:0000256" key="11">
    <source>
        <dbReference type="SAM" id="Phobius"/>
    </source>
</evidence>
<reference evidence="12" key="1">
    <citation type="journal article" date="2022" name="Proc. Natl. Acad. Sci. U.S.A.">
        <title>Life cycle and functional genomics of the unicellular red alga Galdieria for elucidating algal and plant evolution and industrial use.</title>
        <authorList>
            <person name="Hirooka S."/>
            <person name="Itabashi T."/>
            <person name="Ichinose T.M."/>
            <person name="Onuma R."/>
            <person name="Fujiwara T."/>
            <person name="Yamashita S."/>
            <person name="Jong L.W."/>
            <person name="Tomita R."/>
            <person name="Iwane A.H."/>
            <person name="Miyagishima S.Y."/>
        </authorList>
    </citation>
    <scope>NUCLEOTIDE SEQUENCE</scope>
    <source>
        <strain evidence="12">NBRC 102759</strain>
    </source>
</reference>
<name>A0A9C7Q4G5_9RHOD</name>
<gene>
    <name evidence="12" type="ORF">GpartN1_g7391.t1</name>
</gene>
<evidence type="ECO:0000256" key="6">
    <source>
        <dbReference type="ARBA" id="ARBA00022824"/>
    </source>
</evidence>
<dbReference type="Gene3D" id="3.40.50.300">
    <property type="entry name" value="P-loop containing nucleotide triphosphate hydrolases"/>
    <property type="match status" value="1"/>
</dbReference>